<proteinExistence type="predicted"/>
<dbReference type="InterPro" id="IPR016181">
    <property type="entry name" value="Acyl_CoA_acyltransferase"/>
</dbReference>
<evidence type="ECO:0000259" key="3">
    <source>
        <dbReference type="PROSITE" id="PS51186"/>
    </source>
</evidence>
<organism evidence="5 6">
    <name type="scientific">Escherichia coli</name>
    <dbReference type="NCBI Taxonomy" id="562"/>
    <lineage>
        <taxon>Bacteria</taxon>
        <taxon>Pseudomonadati</taxon>
        <taxon>Pseudomonadota</taxon>
        <taxon>Gammaproteobacteria</taxon>
        <taxon>Enterobacterales</taxon>
        <taxon>Enterobacteriaceae</taxon>
        <taxon>Escherichia</taxon>
    </lineage>
</organism>
<dbReference type="Proteomes" id="UP000868636">
    <property type="component" value="Unassembled WGS sequence"/>
</dbReference>
<dbReference type="Proteomes" id="UP000475070">
    <property type="component" value="Unassembled WGS sequence"/>
</dbReference>
<dbReference type="Gene3D" id="3.40.630.30">
    <property type="match status" value="1"/>
</dbReference>
<evidence type="ECO:0000256" key="1">
    <source>
        <dbReference type="ARBA" id="ARBA00022679"/>
    </source>
</evidence>
<dbReference type="PANTHER" id="PTHR43877:SF2">
    <property type="entry name" value="AMINOALKYLPHOSPHONATE N-ACETYLTRANSFERASE-RELATED"/>
    <property type="match status" value="1"/>
</dbReference>
<dbReference type="GO" id="GO:0016747">
    <property type="term" value="F:acyltransferase activity, transferring groups other than amino-acyl groups"/>
    <property type="evidence" value="ECO:0007669"/>
    <property type="project" value="InterPro"/>
</dbReference>
<keyword evidence="2" id="KW-0012">Acyltransferase</keyword>
<reference evidence="4" key="3">
    <citation type="submission" date="2021-03" db="EMBL/GenBank/DDBJ databases">
        <authorList>
            <consortium name="NCBI Pathogen Detection Project"/>
        </authorList>
    </citation>
    <scope>NUCLEOTIDE SEQUENCE</scope>
    <source>
        <strain evidence="4">SJP41</strain>
    </source>
</reference>
<dbReference type="InterPro" id="IPR050832">
    <property type="entry name" value="Bact_Acetyltransf"/>
</dbReference>
<dbReference type="PANTHER" id="PTHR43877">
    <property type="entry name" value="AMINOALKYLPHOSPHONATE N-ACETYLTRANSFERASE-RELATED-RELATED"/>
    <property type="match status" value="1"/>
</dbReference>
<dbReference type="Pfam" id="PF00583">
    <property type="entry name" value="Acetyltransf_1"/>
    <property type="match status" value="1"/>
</dbReference>
<dbReference type="EMBL" id="DADPIR010000048">
    <property type="protein sequence ID" value="HAZ7494293.1"/>
    <property type="molecule type" value="Genomic_DNA"/>
</dbReference>
<protein>
    <submittedName>
        <fullName evidence="5">GNAT family N-acetyltransferase</fullName>
    </submittedName>
</protein>
<evidence type="ECO:0000313" key="6">
    <source>
        <dbReference type="Proteomes" id="UP000475070"/>
    </source>
</evidence>
<reference evidence="4" key="1">
    <citation type="journal article" date="2018" name="Genome Biol.">
        <title>SKESA: strategic k-mer extension for scrupulous assemblies.</title>
        <authorList>
            <person name="Souvorov A."/>
            <person name="Agarwala R."/>
            <person name="Lipman D.J."/>
        </authorList>
    </citation>
    <scope>NUCLEOTIDE SEQUENCE</scope>
    <source>
        <strain evidence="4">SJP41</strain>
    </source>
</reference>
<keyword evidence="1 5" id="KW-0808">Transferase</keyword>
<dbReference type="InterPro" id="IPR000182">
    <property type="entry name" value="GNAT_dom"/>
</dbReference>
<evidence type="ECO:0000256" key="2">
    <source>
        <dbReference type="ARBA" id="ARBA00023315"/>
    </source>
</evidence>
<dbReference type="CDD" id="cd04301">
    <property type="entry name" value="NAT_SF"/>
    <property type="match status" value="1"/>
</dbReference>
<dbReference type="PROSITE" id="PS51186">
    <property type="entry name" value="GNAT"/>
    <property type="match status" value="1"/>
</dbReference>
<sequence length="154" mass="17041">MILIEKSSPDTPESLYLIEMLSATLAEITGDSGKTNFNVDTMKSDRALWVVAKDENGEAIGCGAIRPISEDIAELKRMFSVNKASGTGTALLRYLEGEAKSLGYNEIRLETRKANTRAVAFYVKHNYQRIANYGPYVGKDEAVCFSKHLSLKEI</sequence>
<gene>
    <name evidence="5" type="ORF">GUC01_09565</name>
    <name evidence="4" type="ORF">J8F57_004593</name>
</gene>
<name>A0A1M0E4C9_ECOLX</name>
<dbReference type="AlphaFoldDB" id="A0A1M0E4C9"/>
<evidence type="ECO:0000313" key="4">
    <source>
        <dbReference type="EMBL" id="HAZ7494293.1"/>
    </source>
</evidence>
<reference evidence="5 6" key="2">
    <citation type="journal article" date="2019" name="Nat. Med.">
        <title>A library of human gut bacterial isolates paired with longitudinal multiomics data enables mechanistic microbiome research.</title>
        <authorList>
            <person name="Poyet M."/>
            <person name="Groussin M."/>
            <person name="Gibbons S.M."/>
            <person name="Avila-Pacheco J."/>
            <person name="Jiang X."/>
            <person name="Kearney S.M."/>
            <person name="Perrotta A.R."/>
            <person name="Berdy B."/>
            <person name="Zhao S."/>
            <person name="Lieberman T.D."/>
            <person name="Swanson P.K."/>
            <person name="Smith M."/>
            <person name="Roesemann S."/>
            <person name="Alexander J.E."/>
            <person name="Rich S.A."/>
            <person name="Livny J."/>
            <person name="Vlamakis H."/>
            <person name="Clish C."/>
            <person name="Bullock K."/>
            <person name="Deik A."/>
            <person name="Scott J."/>
            <person name="Pierce K.A."/>
            <person name="Xavier R.J."/>
            <person name="Alm E.J."/>
        </authorList>
    </citation>
    <scope>NUCLEOTIDE SEQUENCE [LARGE SCALE GENOMIC DNA]</scope>
    <source>
        <strain evidence="5 6">BIOML-A112</strain>
    </source>
</reference>
<dbReference type="EMBL" id="WXKQ01000005">
    <property type="protein sequence ID" value="NAG19269.1"/>
    <property type="molecule type" value="Genomic_DNA"/>
</dbReference>
<accession>A0A1M0E4C9</accession>
<feature type="domain" description="N-acetyltransferase" evidence="3">
    <location>
        <begin position="5"/>
        <end position="150"/>
    </location>
</feature>
<dbReference type="SUPFAM" id="SSF55729">
    <property type="entry name" value="Acyl-CoA N-acyltransferases (Nat)"/>
    <property type="match status" value="1"/>
</dbReference>
<dbReference type="RefSeq" id="WP_023155465.1">
    <property type="nucleotide sequence ID" value="NZ_AP022409.1"/>
</dbReference>
<comment type="caution">
    <text evidence="5">The sequence shown here is derived from an EMBL/GenBank/DDBJ whole genome shotgun (WGS) entry which is preliminary data.</text>
</comment>
<evidence type="ECO:0000313" key="5">
    <source>
        <dbReference type="EMBL" id="NAG19269.1"/>
    </source>
</evidence>